<accession>A0A8X7XRX6</accession>
<evidence type="ECO:0000313" key="1">
    <source>
        <dbReference type="EMBL" id="KAG6735228.1"/>
    </source>
</evidence>
<dbReference type="Proteomes" id="UP000886885">
    <property type="component" value="Unassembled WGS sequence"/>
</dbReference>
<reference evidence="1" key="1">
    <citation type="journal article" date="2020" name="bioRxiv">
        <title>Hybrid origin of Populus tomentosa Carr. identified through genome sequencing and phylogenomic analysis.</title>
        <authorList>
            <person name="An X."/>
            <person name="Gao K."/>
            <person name="Chen Z."/>
            <person name="Li J."/>
            <person name="Yang X."/>
            <person name="Yang X."/>
            <person name="Zhou J."/>
            <person name="Guo T."/>
            <person name="Zhao T."/>
            <person name="Huang S."/>
            <person name="Miao D."/>
            <person name="Khan W.U."/>
            <person name="Rao P."/>
            <person name="Ye M."/>
            <person name="Lei B."/>
            <person name="Liao W."/>
            <person name="Wang J."/>
            <person name="Ji L."/>
            <person name="Li Y."/>
            <person name="Guo B."/>
            <person name="Mustafa N.S."/>
            <person name="Li S."/>
            <person name="Yun Q."/>
            <person name="Keller S.R."/>
            <person name="Mao J."/>
            <person name="Zhang R."/>
            <person name="Strauss S.H."/>
        </authorList>
    </citation>
    <scope>NUCLEOTIDE SEQUENCE</scope>
    <source>
        <strain evidence="1">GM15</strain>
        <tissue evidence="1">Leaf</tissue>
    </source>
</reference>
<evidence type="ECO:0000313" key="2">
    <source>
        <dbReference type="Proteomes" id="UP000886885"/>
    </source>
</evidence>
<keyword evidence="2" id="KW-1185">Reference proteome</keyword>
<sequence>MRHLPIFQTLASYGAFSGHLEVSAGYLEEHELWSCSIEYVTKDMKSIDGLLAILSMEEKIRPGGPWVEDMRSSEGVRLIQLKVPYDSFPSDSFFVINHIFTELYNFPFSFSDENKMPEI</sequence>
<name>A0A8X7XRX6_POPTO</name>
<proteinExistence type="predicted"/>
<organism evidence="1 2">
    <name type="scientific">Populus tomentosa</name>
    <name type="common">Chinese white poplar</name>
    <dbReference type="NCBI Taxonomy" id="118781"/>
    <lineage>
        <taxon>Eukaryota</taxon>
        <taxon>Viridiplantae</taxon>
        <taxon>Streptophyta</taxon>
        <taxon>Embryophyta</taxon>
        <taxon>Tracheophyta</taxon>
        <taxon>Spermatophyta</taxon>
        <taxon>Magnoliopsida</taxon>
        <taxon>eudicotyledons</taxon>
        <taxon>Gunneridae</taxon>
        <taxon>Pentapetalae</taxon>
        <taxon>rosids</taxon>
        <taxon>fabids</taxon>
        <taxon>Malpighiales</taxon>
        <taxon>Salicaceae</taxon>
        <taxon>Saliceae</taxon>
        <taxon>Populus</taxon>
    </lineage>
</organism>
<dbReference type="EMBL" id="JAAWWB010002398">
    <property type="protein sequence ID" value="KAG6735228.1"/>
    <property type="molecule type" value="Genomic_DNA"/>
</dbReference>
<dbReference type="AlphaFoldDB" id="A0A8X7XRX6"/>
<comment type="caution">
    <text evidence="1">The sequence shown here is derived from an EMBL/GenBank/DDBJ whole genome shotgun (WGS) entry which is preliminary data.</text>
</comment>
<gene>
    <name evidence="1" type="ORF">POTOM_062232</name>
</gene>
<protein>
    <submittedName>
        <fullName evidence="1">Uncharacterized protein</fullName>
    </submittedName>
</protein>